<dbReference type="Gene3D" id="3.40.50.620">
    <property type="entry name" value="HUPs"/>
    <property type="match status" value="1"/>
</dbReference>
<reference evidence="2" key="2">
    <citation type="submission" date="2021-06" db="EMBL/GenBank/DDBJ databases">
        <authorList>
            <consortium name="NCBI Pathogen Detection Project"/>
        </authorList>
    </citation>
    <scope>NUCLEOTIDE SEQUENCE</scope>
    <source>
        <strain evidence="2">Clostridioides</strain>
    </source>
</reference>
<feature type="domain" description="Phosphoadenosine phosphosulphate reductase" evidence="1">
    <location>
        <begin position="3"/>
        <end position="174"/>
    </location>
</feature>
<dbReference type="RefSeq" id="WP_018112747.1">
    <property type="nucleotide sequence ID" value="NZ_BITJ01000021.1"/>
</dbReference>
<dbReference type="EMBL" id="DAEQIJ010000045">
    <property type="protein sequence ID" value="HBH2622215.1"/>
    <property type="molecule type" value="Genomic_DNA"/>
</dbReference>
<proteinExistence type="predicted"/>
<evidence type="ECO:0000259" key="1">
    <source>
        <dbReference type="Pfam" id="PF01507"/>
    </source>
</evidence>
<accession>A0A9P4DB60</accession>
<evidence type="ECO:0000313" key="2">
    <source>
        <dbReference type="EMBL" id="HBH2622215.1"/>
    </source>
</evidence>
<sequence length="241" mass="28595">MKYVASFSGGKDSAAMLLLILEKRLLLDEIVFIDTGLEFKEIYDIIDDFEKRINFKITRIKAEKTFEEYFYTVNKQGKRKGQIWGFPYTLGAWCNSRLKLAPANKYFNSVGEHKRYIGIAFDEPSRYKRLENNCIAPLYEAKMTEKDCLKYLEEKGFYYEIHHRFKRTGCYLCPKQSLESLRTLRRYYPDLWGDMLKLDKDSPIPFRANGVTVHDLEKRFSNEDIENERQISFFQTEKVSI</sequence>
<dbReference type="InterPro" id="IPR014729">
    <property type="entry name" value="Rossmann-like_a/b/a_fold"/>
</dbReference>
<dbReference type="Proteomes" id="UP000879542">
    <property type="component" value="Unassembled WGS sequence"/>
</dbReference>
<dbReference type="InterPro" id="IPR002500">
    <property type="entry name" value="PAPS_reduct_dom"/>
</dbReference>
<dbReference type="PANTHER" id="PTHR43196">
    <property type="entry name" value="SULFATE ADENYLYLTRANSFERASE SUBUNIT 2"/>
    <property type="match status" value="1"/>
</dbReference>
<name>A0A9P4DB60_CLODI</name>
<organism evidence="2 3">
    <name type="scientific">Clostridioides difficile</name>
    <name type="common">Peptoclostridium difficile</name>
    <dbReference type="NCBI Taxonomy" id="1496"/>
    <lineage>
        <taxon>Bacteria</taxon>
        <taxon>Bacillati</taxon>
        <taxon>Bacillota</taxon>
        <taxon>Clostridia</taxon>
        <taxon>Peptostreptococcales</taxon>
        <taxon>Peptostreptococcaceae</taxon>
        <taxon>Clostridioides</taxon>
    </lineage>
</organism>
<dbReference type="Pfam" id="PF01507">
    <property type="entry name" value="PAPS_reduct"/>
    <property type="match status" value="1"/>
</dbReference>
<dbReference type="AlphaFoldDB" id="A0A9P4DB60"/>
<evidence type="ECO:0000313" key="3">
    <source>
        <dbReference type="Proteomes" id="UP000879542"/>
    </source>
</evidence>
<dbReference type="GO" id="GO:0003824">
    <property type="term" value="F:catalytic activity"/>
    <property type="evidence" value="ECO:0007669"/>
    <property type="project" value="InterPro"/>
</dbReference>
<gene>
    <name evidence="2" type="ORF">KRQ00_004047</name>
</gene>
<protein>
    <submittedName>
        <fullName evidence="2">Phosphoadenosine phosphosulfate reductase family protein</fullName>
    </submittedName>
</protein>
<dbReference type="PANTHER" id="PTHR43196:SF2">
    <property type="entry name" value="PHOSPHOADENOSINE PHOSPHOSULFATE REDUCTASE"/>
    <property type="match status" value="1"/>
</dbReference>
<comment type="caution">
    <text evidence="2">The sequence shown here is derived from an EMBL/GenBank/DDBJ whole genome shotgun (WGS) entry which is preliminary data.</text>
</comment>
<dbReference type="InterPro" id="IPR050128">
    <property type="entry name" value="Sulfate_adenylyltrnsfr_sub2"/>
</dbReference>
<dbReference type="SUPFAM" id="SSF52402">
    <property type="entry name" value="Adenine nucleotide alpha hydrolases-like"/>
    <property type="match status" value="1"/>
</dbReference>
<reference evidence="2" key="1">
    <citation type="journal article" date="2018" name="Genome Biol.">
        <title>SKESA: strategic k-mer extension for scrupulous assemblies.</title>
        <authorList>
            <person name="Souvorov A."/>
            <person name="Agarwala R."/>
            <person name="Lipman D.J."/>
        </authorList>
    </citation>
    <scope>NUCLEOTIDE SEQUENCE</scope>
    <source>
        <strain evidence="2">Clostridioides</strain>
    </source>
</reference>